<keyword evidence="14" id="KW-1185">Reference proteome</keyword>
<evidence type="ECO:0000256" key="9">
    <source>
        <dbReference type="SAM" id="SignalP"/>
    </source>
</evidence>
<evidence type="ECO:0000256" key="4">
    <source>
        <dbReference type="ARBA" id="ARBA00022692"/>
    </source>
</evidence>
<feature type="chain" id="PRO_5030736910" evidence="9">
    <location>
        <begin position="30"/>
        <end position="806"/>
    </location>
</feature>
<feature type="domain" description="DUF3772" evidence="11">
    <location>
        <begin position="156"/>
        <end position="203"/>
    </location>
</feature>
<evidence type="ECO:0000256" key="6">
    <source>
        <dbReference type="ARBA" id="ARBA00023136"/>
    </source>
</evidence>
<feature type="transmembrane region" description="Helical" evidence="8">
    <location>
        <begin position="347"/>
        <end position="367"/>
    </location>
</feature>
<dbReference type="InterPro" id="IPR011066">
    <property type="entry name" value="MscS_channel_C_sf"/>
</dbReference>
<sequence length="806" mass="86661">MVFRIKRIECSALAASMIAVLLYAGVTLAQMPGDGLVEHDTPAVTEDAVPSVGEEEAETEEAKEARPLSLLDRTEQQIVGGVLPESTLKTLRASLARQRAAAFEVIESGSVIVRSLEAELSALGPVPDDGSTEPAAIAEERAQLREALAVARTPIIDARQNFERSEVLIHEVDRILRERGFNSLLQRLPTPLNPLNWNTSVNELTTLVIAQSMALSEALGDREERVPLPILIGLFLLGLIVTYLVHPYAVKKATQFLERGHTGVLKAGTLTTIHIIRFVLPIVGGLIIASPFAIVGMEISSPTTTQIALAVPVVIAFSFWIGHVAFSPNYPQAAIVRRRDELARRGLWVTHSLGWAIALVSAINLLQLTGILSPTLESLLLSLAVVWAAACFFGLAQIIGTTNAEEATTAEMPTYQRAAQAGAFAIRLIAIIAAVSVAIGYAGIARHAVTSLALTLALLVILVAIHRLGMGIPARVLKHDLSASEKGMTALIPVVLACILGIVAIPLLAMTWGVRQTDIGELWMLILTGFDVGGIRLSLMSLIMLIGVFAIGVFVTHWVQIAVQTSVMPRTNADAGVRAAVVTFVGYLGVFLSALFAAGAAGFNLSNLAIVAGALSVGIGFGLQAIVANFLSGIILLIERPIKEGDWVEVSGYSGLVQKISVRSTRLQTFDRHDVIIPNSDLIAGTVKNMTLGTRLGRVIVPVSVAYGTDTQKVKALLLEMAVDHPLVLSYPEPVVLFRSLGESSLDFDMRFFINDVFDTLGVQSDMLFTITERFTQEGISIPFPQRDVHITMDEALRDQLRGDKE</sequence>
<gene>
    <name evidence="13" type="ORF">GGR30_000561</name>
</gene>
<comment type="subcellular location">
    <subcellularLocation>
        <location evidence="1">Cell membrane</location>
        <topology evidence="1">Multi-pass membrane protein</topology>
    </subcellularLocation>
</comment>
<feature type="transmembrane region" description="Helical" evidence="8">
    <location>
        <begin position="534"/>
        <end position="559"/>
    </location>
</feature>
<keyword evidence="6 8" id="KW-0472">Membrane</keyword>
<dbReference type="InterPro" id="IPR010920">
    <property type="entry name" value="LSM_dom_sf"/>
</dbReference>
<proteinExistence type="inferred from homology"/>
<dbReference type="InterPro" id="IPR006685">
    <property type="entry name" value="MscS_channel_2nd"/>
</dbReference>
<accession>A0A7W6KG81</accession>
<dbReference type="PANTHER" id="PTHR30347:SF1">
    <property type="entry name" value="MECHANOSENSITIVE CHANNEL MSCK"/>
    <property type="match status" value="1"/>
</dbReference>
<dbReference type="InterPro" id="IPR023408">
    <property type="entry name" value="MscS_beta-dom_sf"/>
</dbReference>
<evidence type="ECO:0000256" key="5">
    <source>
        <dbReference type="ARBA" id="ARBA00022989"/>
    </source>
</evidence>
<feature type="domain" description="Mechanosensitive ion channel MscS" evidence="10">
    <location>
        <begin position="626"/>
        <end position="691"/>
    </location>
</feature>
<dbReference type="InterPro" id="IPR049278">
    <property type="entry name" value="MS_channel_C"/>
</dbReference>
<comment type="similarity">
    <text evidence="2">Belongs to the MscS (TC 1.A.23) family.</text>
</comment>
<keyword evidence="3" id="KW-1003">Cell membrane</keyword>
<feature type="transmembrane region" description="Helical" evidence="8">
    <location>
        <begin position="307"/>
        <end position="326"/>
    </location>
</feature>
<dbReference type="GO" id="GO:0008381">
    <property type="term" value="F:mechanosensitive monoatomic ion channel activity"/>
    <property type="evidence" value="ECO:0007669"/>
    <property type="project" value="UniProtKB-ARBA"/>
</dbReference>
<dbReference type="Pfam" id="PF00924">
    <property type="entry name" value="MS_channel_2nd"/>
    <property type="match status" value="1"/>
</dbReference>
<dbReference type="Pfam" id="PF21082">
    <property type="entry name" value="MS_channel_3rd"/>
    <property type="match status" value="1"/>
</dbReference>
<dbReference type="GO" id="GO:0005886">
    <property type="term" value="C:plasma membrane"/>
    <property type="evidence" value="ECO:0007669"/>
    <property type="project" value="UniProtKB-SubCell"/>
</dbReference>
<dbReference type="SUPFAM" id="SSF50182">
    <property type="entry name" value="Sm-like ribonucleoproteins"/>
    <property type="match status" value="1"/>
</dbReference>
<feature type="region of interest" description="Disordered" evidence="7">
    <location>
        <begin position="47"/>
        <end position="70"/>
    </location>
</feature>
<organism evidence="13 14">
    <name type="scientific">Martelella radicis</name>
    <dbReference type="NCBI Taxonomy" id="1397476"/>
    <lineage>
        <taxon>Bacteria</taxon>
        <taxon>Pseudomonadati</taxon>
        <taxon>Pseudomonadota</taxon>
        <taxon>Alphaproteobacteria</taxon>
        <taxon>Hyphomicrobiales</taxon>
        <taxon>Aurantimonadaceae</taxon>
        <taxon>Martelella</taxon>
    </lineage>
</organism>
<dbReference type="Gene3D" id="3.30.70.100">
    <property type="match status" value="1"/>
</dbReference>
<feature type="transmembrane region" description="Helical" evidence="8">
    <location>
        <begin position="580"/>
        <end position="603"/>
    </location>
</feature>
<dbReference type="EMBL" id="JACIDZ010000001">
    <property type="protein sequence ID" value="MBB4120666.1"/>
    <property type="molecule type" value="Genomic_DNA"/>
</dbReference>
<dbReference type="InterPro" id="IPR022249">
    <property type="entry name" value="DUF3772"/>
</dbReference>
<feature type="transmembrane region" description="Helical" evidence="8">
    <location>
        <begin position="226"/>
        <end position="245"/>
    </location>
</feature>
<comment type="caution">
    <text evidence="13">The sequence shown here is derived from an EMBL/GenBank/DDBJ whole genome shotgun (WGS) entry which is preliminary data.</text>
</comment>
<dbReference type="Pfam" id="PF12607">
    <property type="entry name" value="DUF3772"/>
    <property type="match status" value="1"/>
</dbReference>
<keyword evidence="9" id="KW-0732">Signal</keyword>
<dbReference type="InterPro" id="IPR052702">
    <property type="entry name" value="MscS-like_channel"/>
</dbReference>
<evidence type="ECO:0000256" key="1">
    <source>
        <dbReference type="ARBA" id="ARBA00004651"/>
    </source>
</evidence>
<feature type="signal peptide" evidence="9">
    <location>
        <begin position="1"/>
        <end position="29"/>
    </location>
</feature>
<reference evidence="13 14" key="1">
    <citation type="submission" date="2020-08" db="EMBL/GenBank/DDBJ databases">
        <title>Genomic Encyclopedia of Type Strains, Phase IV (KMG-IV): sequencing the most valuable type-strain genomes for metagenomic binning, comparative biology and taxonomic classification.</title>
        <authorList>
            <person name="Goeker M."/>
        </authorList>
    </citation>
    <scope>NUCLEOTIDE SEQUENCE [LARGE SCALE GENOMIC DNA]</scope>
    <source>
        <strain evidence="13 14">DSM 28101</strain>
    </source>
</reference>
<evidence type="ECO:0000259" key="10">
    <source>
        <dbReference type="Pfam" id="PF00924"/>
    </source>
</evidence>
<evidence type="ECO:0000256" key="2">
    <source>
        <dbReference type="ARBA" id="ARBA00008017"/>
    </source>
</evidence>
<evidence type="ECO:0000256" key="7">
    <source>
        <dbReference type="SAM" id="MobiDB-lite"/>
    </source>
</evidence>
<evidence type="ECO:0000313" key="14">
    <source>
        <dbReference type="Proteomes" id="UP000530571"/>
    </source>
</evidence>
<dbReference type="Gene3D" id="1.10.287.1260">
    <property type="match status" value="1"/>
</dbReference>
<dbReference type="AlphaFoldDB" id="A0A7W6KG81"/>
<feature type="transmembrane region" description="Helical" evidence="8">
    <location>
        <begin position="490"/>
        <end position="514"/>
    </location>
</feature>
<dbReference type="SUPFAM" id="SSF82689">
    <property type="entry name" value="Mechanosensitive channel protein MscS (YggB), C-terminal domain"/>
    <property type="match status" value="1"/>
</dbReference>
<dbReference type="Gene3D" id="2.30.30.60">
    <property type="match status" value="1"/>
</dbReference>
<feature type="domain" description="Mechanosensitive ion channel MscS C-terminal" evidence="12">
    <location>
        <begin position="700"/>
        <end position="782"/>
    </location>
</feature>
<dbReference type="RefSeq" id="WP_183482292.1">
    <property type="nucleotide sequence ID" value="NZ_JACIDZ010000001.1"/>
</dbReference>
<evidence type="ECO:0000256" key="3">
    <source>
        <dbReference type="ARBA" id="ARBA00022475"/>
    </source>
</evidence>
<protein>
    <submittedName>
        <fullName evidence="13">Small-conductance mechanosensitive channel</fullName>
    </submittedName>
</protein>
<keyword evidence="4 8" id="KW-0812">Transmembrane</keyword>
<keyword evidence="5 8" id="KW-1133">Transmembrane helix</keyword>
<feature type="transmembrane region" description="Helical" evidence="8">
    <location>
        <begin position="448"/>
        <end position="469"/>
    </location>
</feature>
<dbReference type="Proteomes" id="UP000530571">
    <property type="component" value="Unassembled WGS sequence"/>
</dbReference>
<name>A0A7W6KG81_9HYPH</name>
<feature type="transmembrane region" description="Helical" evidence="8">
    <location>
        <begin position="421"/>
        <end position="442"/>
    </location>
</feature>
<evidence type="ECO:0000259" key="11">
    <source>
        <dbReference type="Pfam" id="PF12607"/>
    </source>
</evidence>
<evidence type="ECO:0000259" key="12">
    <source>
        <dbReference type="Pfam" id="PF21082"/>
    </source>
</evidence>
<dbReference type="SUPFAM" id="SSF82861">
    <property type="entry name" value="Mechanosensitive channel protein MscS (YggB), transmembrane region"/>
    <property type="match status" value="1"/>
</dbReference>
<dbReference type="InterPro" id="IPR011014">
    <property type="entry name" value="MscS_channel_TM-2"/>
</dbReference>
<evidence type="ECO:0000256" key="8">
    <source>
        <dbReference type="SAM" id="Phobius"/>
    </source>
</evidence>
<dbReference type="PANTHER" id="PTHR30347">
    <property type="entry name" value="POTASSIUM CHANNEL RELATED"/>
    <property type="match status" value="1"/>
</dbReference>
<feature type="transmembrane region" description="Helical" evidence="8">
    <location>
        <begin position="379"/>
        <end position="400"/>
    </location>
</feature>
<feature type="transmembrane region" description="Helical" evidence="8">
    <location>
        <begin position="275"/>
        <end position="295"/>
    </location>
</feature>
<evidence type="ECO:0000313" key="13">
    <source>
        <dbReference type="EMBL" id="MBB4120666.1"/>
    </source>
</evidence>
<feature type="transmembrane region" description="Helical" evidence="8">
    <location>
        <begin position="609"/>
        <end position="638"/>
    </location>
</feature>